<evidence type="ECO:0000313" key="1">
    <source>
        <dbReference type="EMBL" id="JAC75921.1"/>
    </source>
</evidence>
<gene>
    <name evidence="1" type="ORF">TSPGSL018_21722</name>
</gene>
<sequence>AEYGVPILAVQCDIWKEEILGPRSSAYSHLENGAVFFYPTQYEDIRDVGKVGWKRVLYGGYREEASGRKLCGASKVWFSTHPPKGSRDGKSVSSYVKGHIMIGGNSMVKDDCRECMRRGIPVHYVRARLRNTGIPTQDPANLADIPQDNVYGPVETFMRAAPFAFRYPNPSGSTVAPAEGCA</sequence>
<organism evidence="1">
    <name type="scientific">Tetraselmis sp. GSL018</name>
    <dbReference type="NCBI Taxonomy" id="582737"/>
    <lineage>
        <taxon>Eukaryota</taxon>
        <taxon>Viridiplantae</taxon>
        <taxon>Chlorophyta</taxon>
        <taxon>core chlorophytes</taxon>
        <taxon>Chlorodendrophyceae</taxon>
        <taxon>Chlorodendrales</taxon>
        <taxon>Chlorodendraceae</taxon>
        <taxon>Tetraselmis</taxon>
    </lineage>
</organism>
<proteinExistence type="predicted"/>
<dbReference type="EMBL" id="GBEZ01009687">
    <property type="protein sequence ID" value="JAC75921.1"/>
    <property type="molecule type" value="Transcribed_RNA"/>
</dbReference>
<dbReference type="AlphaFoldDB" id="A0A061RZD0"/>
<protein>
    <submittedName>
        <fullName evidence="1">Uncharacterized protein</fullName>
    </submittedName>
</protein>
<accession>A0A061RZD0</accession>
<reference evidence="1" key="1">
    <citation type="submission" date="2014-05" db="EMBL/GenBank/DDBJ databases">
        <title>The transcriptome of the halophilic microalga Tetraselmis sp. GSL018 isolated from the Great Salt Lake, Utah.</title>
        <authorList>
            <person name="Jinkerson R.E."/>
            <person name="D'Adamo S."/>
            <person name="Posewitz M.C."/>
        </authorList>
    </citation>
    <scope>NUCLEOTIDE SEQUENCE</scope>
    <source>
        <strain evidence="1">GSL018</strain>
    </source>
</reference>
<feature type="non-terminal residue" evidence="1">
    <location>
        <position position="182"/>
    </location>
</feature>
<name>A0A061RZD0_9CHLO</name>
<feature type="non-terminal residue" evidence="1">
    <location>
        <position position="1"/>
    </location>
</feature>